<feature type="chain" id="PRO_5040994889" description="Glycoside hydrolase family 43 protein" evidence="7">
    <location>
        <begin position="22"/>
        <end position="345"/>
    </location>
</feature>
<keyword evidence="7" id="KW-0732">Signal</keyword>
<evidence type="ECO:0000256" key="3">
    <source>
        <dbReference type="ARBA" id="ARBA00023295"/>
    </source>
</evidence>
<comment type="caution">
    <text evidence="8">The sequence shown here is derived from an EMBL/GenBank/DDBJ whole genome shotgun (WGS) entry which is preliminary data.</text>
</comment>
<accession>A0A9W4XPD0</accession>
<evidence type="ECO:0000256" key="4">
    <source>
        <dbReference type="PIRSR" id="PIRSR606710-1"/>
    </source>
</evidence>
<sequence>MRVSVSLAATVFTALASSAPASKEPQNKTAAAEQCHGINGPVLENNFPDPSLFYTNDTWYSFGTFNGQDLQVAQSNNLESGWSKIRPDHRILAINESTWAGKRVNSTYGIWAPDVFQRSDNKYVMYFSAYEKAPENKTKPHCIGAALSESITGPYHPINTFKQCNETGVIDPSWFKDPSTNKQYIVYKTDRPKVYLELREVASKGANESVQFAGHAHKLLKMHEQGFSDGYNLEAPSLFKRGDIYFLAYSTHYYGDGSYNVEYATAKSVLGPYKRVKTPLLETTDEFGCSLVGPGSASFLRSPCGDEEKAKVIFHGLKEPIKPMRRQLYTASVKVNGTKLYIEKS</sequence>
<protein>
    <recommendedName>
        <fullName evidence="10">Glycoside hydrolase family 43 protein</fullName>
    </recommendedName>
</protein>
<evidence type="ECO:0000256" key="5">
    <source>
        <dbReference type="PIRSR" id="PIRSR606710-2"/>
    </source>
</evidence>
<keyword evidence="9" id="KW-1185">Reference proteome</keyword>
<dbReference type="EMBL" id="CAOQHR010000003">
    <property type="protein sequence ID" value="CAI6332466.1"/>
    <property type="molecule type" value="Genomic_DNA"/>
</dbReference>
<evidence type="ECO:0000256" key="1">
    <source>
        <dbReference type="ARBA" id="ARBA00009865"/>
    </source>
</evidence>
<feature type="signal peptide" evidence="7">
    <location>
        <begin position="1"/>
        <end position="21"/>
    </location>
</feature>
<dbReference type="PANTHER" id="PTHR42812:SF5">
    <property type="entry name" value="ENDO-ARABINASE"/>
    <property type="match status" value="1"/>
</dbReference>
<dbReference type="CDD" id="cd08999">
    <property type="entry name" value="GH43_ABN-like"/>
    <property type="match status" value="1"/>
</dbReference>
<gene>
    <name evidence="8" type="ORF">PDIGIT_LOCUS5491</name>
</gene>
<keyword evidence="2 6" id="KW-0378">Hydrolase</keyword>
<name>A0A9W4XPD0_9PLEO</name>
<dbReference type="Pfam" id="PF04616">
    <property type="entry name" value="Glyco_hydro_43"/>
    <property type="match status" value="1"/>
</dbReference>
<feature type="site" description="Important for catalytic activity, responsible for pKa modulation of the active site Glu and correct orientation of both the proton donor and substrate" evidence="5">
    <location>
        <position position="171"/>
    </location>
</feature>
<dbReference type="AlphaFoldDB" id="A0A9W4XPD0"/>
<dbReference type="GO" id="GO:0005975">
    <property type="term" value="P:carbohydrate metabolic process"/>
    <property type="evidence" value="ECO:0007669"/>
    <property type="project" value="InterPro"/>
</dbReference>
<dbReference type="OrthoDB" id="3879658at2759"/>
<dbReference type="InterPro" id="IPR006710">
    <property type="entry name" value="Glyco_hydro_43"/>
</dbReference>
<dbReference type="Gene3D" id="2.115.10.20">
    <property type="entry name" value="Glycosyl hydrolase domain, family 43"/>
    <property type="match status" value="1"/>
</dbReference>
<evidence type="ECO:0000256" key="6">
    <source>
        <dbReference type="RuleBase" id="RU361187"/>
    </source>
</evidence>
<keyword evidence="3 6" id="KW-0326">Glycosidase</keyword>
<feature type="active site" description="Proton acceptor" evidence="4">
    <location>
        <position position="49"/>
    </location>
</feature>
<evidence type="ECO:0000313" key="8">
    <source>
        <dbReference type="EMBL" id="CAI6332466.1"/>
    </source>
</evidence>
<dbReference type="GO" id="GO:0004553">
    <property type="term" value="F:hydrolase activity, hydrolyzing O-glycosyl compounds"/>
    <property type="evidence" value="ECO:0007669"/>
    <property type="project" value="InterPro"/>
</dbReference>
<dbReference type="PANTHER" id="PTHR42812">
    <property type="entry name" value="BETA-XYLOSIDASE"/>
    <property type="match status" value="1"/>
</dbReference>
<evidence type="ECO:0000256" key="2">
    <source>
        <dbReference type="ARBA" id="ARBA00022801"/>
    </source>
</evidence>
<reference evidence="8" key="1">
    <citation type="submission" date="2023-01" db="EMBL/GenBank/DDBJ databases">
        <authorList>
            <person name="Van Ghelder C."/>
            <person name="Rancurel C."/>
        </authorList>
    </citation>
    <scope>NUCLEOTIDE SEQUENCE</scope>
    <source>
        <strain evidence="8">CNCM I-4278</strain>
    </source>
</reference>
<dbReference type="InterPro" id="IPR023296">
    <property type="entry name" value="Glyco_hydro_beta-prop_sf"/>
</dbReference>
<dbReference type="InterPro" id="IPR051795">
    <property type="entry name" value="Glycosyl_Hydrlase_43"/>
</dbReference>
<evidence type="ECO:0008006" key="10">
    <source>
        <dbReference type="Google" id="ProtNLM"/>
    </source>
</evidence>
<comment type="similarity">
    <text evidence="1 6">Belongs to the glycosyl hydrolase 43 family.</text>
</comment>
<proteinExistence type="inferred from homology"/>
<feature type="active site" description="Proton donor" evidence="4">
    <location>
        <position position="234"/>
    </location>
</feature>
<dbReference type="SUPFAM" id="SSF75005">
    <property type="entry name" value="Arabinanase/levansucrase/invertase"/>
    <property type="match status" value="1"/>
</dbReference>
<evidence type="ECO:0000313" key="9">
    <source>
        <dbReference type="Proteomes" id="UP001152607"/>
    </source>
</evidence>
<dbReference type="Proteomes" id="UP001152607">
    <property type="component" value="Unassembled WGS sequence"/>
</dbReference>
<organism evidence="8 9">
    <name type="scientific">Periconia digitata</name>
    <dbReference type="NCBI Taxonomy" id="1303443"/>
    <lineage>
        <taxon>Eukaryota</taxon>
        <taxon>Fungi</taxon>
        <taxon>Dikarya</taxon>
        <taxon>Ascomycota</taxon>
        <taxon>Pezizomycotina</taxon>
        <taxon>Dothideomycetes</taxon>
        <taxon>Pleosporomycetidae</taxon>
        <taxon>Pleosporales</taxon>
        <taxon>Massarineae</taxon>
        <taxon>Periconiaceae</taxon>
        <taxon>Periconia</taxon>
    </lineage>
</organism>
<evidence type="ECO:0000256" key="7">
    <source>
        <dbReference type="SAM" id="SignalP"/>
    </source>
</evidence>